<comment type="caution">
    <text evidence="1">The sequence shown here is derived from an EMBL/GenBank/DDBJ whole genome shotgun (WGS) entry which is preliminary data.</text>
</comment>
<sequence length="65" mass="7151">MSKLMWCERCKSEQPFQVDSEFGGAAQCRTCGEVVFLEEDGEEQGDFTDLEAQLEAALEADLGAT</sequence>
<proteinExistence type="predicted"/>
<gene>
    <name evidence="1" type="ORF">Dxin01_00782</name>
</gene>
<accession>A0ABP9V8V1</accession>
<dbReference type="RefSeq" id="WP_353541025.1">
    <property type="nucleotide sequence ID" value="NZ_BAABRN010000006.1"/>
</dbReference>
<reference evidence="1 2" key="1">
    <citation type="submission" date="2024-02" db="EMBL/GenBank/DDBJ databases">
        <title>Deinococcus xinjiangensis NBRC 107630.</title>
        <authorList>
            <person name="Ichikawa N."/>
            <person name="Katano-Makiyama Y."/>
            <person name="Hidaka K."/>
        </authorList>
    </citation>
    <scope>NUCLEOTIDE SEQUENCE [LARGE SCALE GENOMIC DNA]</scope>
    <source>
        <strain evidence="1 2">NBRC 107630</strain>
    </source>
</reference>
<dbReference type="Proteomes" id="UP001458946">
    <property type="component" value="Unassembled WGS sequence"/>
</dbReference>
<evidence type="ECO:0000313" key="1">
    <source>
        <dbReference type="EMBL" id="GAA5501051.1"/>
    </source>
</evidence>
<evidence type="ECO:0000313" key="2">
    <source>
        <dbReference type="Proteomes" id="UP001458946"/>
    </source>
</evidence>
<dbReference type="EMBL" id="BAABRN010000006">
    <property type="protein sequence ID" value="GAA5501051.1"/>
    <property type="molecule type" value="Genomic_DNA"/>
</dbReference>
<name>A0ABP9V8V1_9DEIO</name>
<keyword evidence="2" id="KW-1185">Reference proteome</keyword>
<organism evidence="1 2">
    <name type="scientific">Deinococcus xinjiangensis</name>
    <dbReference type="NCBI Taxonomy" id="457454"/>
    <lineage>
        <taxon>Bacteria</taxon>
        <taxon>Thermotogati</taxon>
        <taxon>Deinococcota</taxon>
        <taxon>Deinococci</taxon>
        <taxon>Deinococcales</taxon>
        <taxon>Deinococcaceae</taxon>
        <taxon>Deinococcus</taxon>
    </lineage>
</organism>
<protein>
    <submittedName>
        <fullName evidence="1">Uncharacterized protein</fullName>
    </submittedName>
</protein>